<keyword evidence="2" id="KW-1185">Reference proteome</keyword>
<organism evidence="2 3">
    <name type="scientific">Drosophila lebanonensis</name>
    <name type="common">Fruit fly</name>
    <name type="synonym">Scaptodrosophila lebanonensis</name>
    <dbReference type="NCBI Taxonomy" id="7225"/>
    <lineage>
        <taxon>Eukaryota</taxon>
        <taxon>Metazoa</taxon>
        <taxon>Ecdysozoa</taxon>
        <taxon>Arthropoda</taxon>
        <taxon>Hexapoda</taxon>
        <taxon>Insecta</taxon>
        <taxon>Pterygota</taxon>
        <taxon>Neoptera</taxon>
        <taxon>Endopterygota</taxon>
        <taxon>Diptera</taxon>
        <taxon>Brachycera</taxon>
        <taxon>Muscomorpha</taxon>
        <taxon>Ephydroidea</taxon>
        <taxon>Drosophilidae</taxon>
        <taxon>Scaptodrosophila</taxon>
    </lineage>
</organism>
<protein>
    <submittedName>
        <fullName evidence="3">Uncharacterized protein LOC115629675</fullName>
    </submittedName>
</protein>
<gene>
    <name evidence="3" type="primary">LOC115629675</name>
</gene>
<feature type="region of interest" description="Disordered" evidence="1">
    <location>
        <begin position="149"/>
        <end position="172"/>
    </location>
</feature>
<dbReference type="Proteomes" id="UP000504634">
    <property type="component" value="Unplaced"/>
</dbReference>
<dbReference type="AlphaFoldDB" id="A0A6J2U4J3"/>
<evidence type="ECO:0000313" key="2">
    <source>
        <dbReference type="Proteomes" id="UP000504634"/>
    </source>
</evidence>
<name>A0A6J2U4J3_DROLE</name>
<accession>A0A6J2U4J3</accession>
<sequence length="172" mass="19519">MTSKLHNGSTKLHGLQQSCGKMDLAGDQALSCSDHEDIHVQTDCKKTEAQPSIASSPSQKLLIVDRLADAYFKECQLREQTLYSSIIKKNNIFEKEMGMRRRSVTPRWPSILEDINEINENLNAIQGPRESKNFSRKKVGSKRRLKIVNKNNKAAKRHINPKQPVEYSSAMP</sequence>
<evidence type="ECO:0000313" key="3">
    <source>
        <dbReference type="RefSeq" id="XP_030382057.1"/>
    </source>
</evidence>
<reference evidence="3" key="1">
    <citation type="submission" date="2025-08" db="UniProtKB">
        <authorList>
            <consortium name="RefSeq"/>
        </authorList>
    </citation>
    <scope>IDENTIFICATION</scope>
    <source>
        <strain evidence="3">11010-0011.00</strain>
        <tissue evidence="3">Whole body</tissue>
    </source>
</reference>
<dbReference type="GeneID" id="115629675"/>
<feature type="compositionally biased region" description="Basic residues" evidence="1">
    <location>
        <begin position="149"/>
        <end position="160"/>
    </location>
</feature>
<proteinExistence type="predicted"/>
<dbReference type="RefSeq" id="XP_030382057.1">
    <property type="nucleotide sequence ID" value="XM_030526197.1"/>
</dbReference>
<evidence type="ECO:0000256" key="1">
    <source>
        <dbReference type="SAM" id="MobiDB-lite"/>
    </source>
</evidence>